<protein>
    <recommendedName>
        <fullName evidence="2">protein-glutamate methylesterase</fullName>
        <ecNumber evidence="2">3.1.1.61</ecNumber>
    </recommendedName>
</protein>
<dbReference type="AlphaFoldDB" id="A0A979GQW6"/>
<evidence type="ECO:0000256" key="1">
    <source>
        <dbReference type="ARBA" id="ARBA00022801"/>
    </source>
</evidence>
<keyword evidence="4" id="KW-0145">Chemotaxis</keyword>
<dbReference type="EC" id="3.1.1.61" evidence="2"/>
<feature type="domain" description="CheB-type methylesterase" evidence="5">
    <location>
        <begin position="1"/>
        <end position="189"/>
    </location>
</feature>
<gene>
    <name evidence="6" type="ordered locus">Cpin_4423</name>
</gene>
<evidence type="ECO:0000259" key="5">
    <source>
        <dbReference type="PROSITE" id="PS50122"/>
    </source>
</evidence>
<dbReference type="InterPro" id="IPR035909">
    <property type="entry name" value="CheB_C"/>
</dbReference>
<reference evidence="6 7" key="2">
    <citation type="journal article" date="2010" name="Stand. Genomic Sci.">
        <title>Complete genome sequence of Chitinophaga pinensis type strain (UQM 2034).</title>
        <authorList>
            <person name="Glavina Del Rio T."/>
            <person name="Abt B."/>
            <person name="Spring S."/>
            <person name="Lapidus A."/>
            <person name="Nolan M."/>
            <person name="Tice H."/>
            <person name="Copeland A."/>
            <person name="Cheng J.F."/>
            <person name="Chen F."/>
            <person name="Bruce D."/>
            <person name="Goodwin L."/>
            <person name="Pitluck S."/>
            <person name="Ivanova N."/>
            <person name="Mavromatis K."/>
            <person name="Mikhailova N."/>
            <person name="Pati A."/>
            <person name="Chen A."/>
            <person name="Palaniappan K."/>
            <person name="Land M."/>
            <person name="Hauser L."/>
            <person name="Chang Y.J."/>
            <person name="Jeffries C.D."/>
            <person name="Chain P."/>
            <person name="Saunders E."/>
            <person name="Detter J.C."/>
            <person name="Brettin T."/>
            <person name="Rohde M."/>
            <person name="Goker M."/>
            <person name="Bristow J."/>
            <person name="Eisen J.A."/>
            <person name="Markowitz V."/>
            <person name="Hugenholtz P."/>
            <person name="Kyrpides N.C."/>
            <person name="Klenk H.P."/>
            <person name="Lucas S."/>
        </authorList>
    </citation>
    <scope>NUCLEOTIDE SEQUENCE [LARGE SCALE GENOMIC DNA]</scope>
    <source>
        <strain evidence="7">ATCC 43595 / DSM 2588 / LMG 13176 / NBRC 15968 / NCIMB 11800 / UQM 2034</strain>
    </source>
</reference>
<dbReference type="RefSeq" id="WP_012792035.1">
    <property type="nucleotide sequence ID" value="NC_013132.1"/>
</dbReference>
<reference evidence="7" key="1">
    <citation type="submission" date="2009-08" db="EMBL/GenBank/DDBJ databases">
        <title>The complete genome of Chitinophaga pinensis DSM 2588.</title>
        <authorList>
            <consortium name="US DOE Joint Genome Institute (JGI-PGF)"/>
            <person name="Lucas S."/>
            <person name="Copeland A."/>
            <person name="Lapidus A."/>
            <person name="Glavina del Rio T."/>
            <person name="Dalin E."/>
            <person name="Tice H."/>
            <person name="Bruce D."/>
            <person name="Goodwin L."/>
            <person name="Pitluck S."/>
            <person name="Kyrpides N."/>
            <person name="Mavromatis K."/>
            <person name="Ivanova N."/>
            <person name="Mikhailova N."/>
            <person name="Sims D."/>
            <person name="Meinche L."/>
            <person name="Brettin T."/>
            <person name="Detter J.C."/>
            <person name="Han C."/>
            <person name="Larimer F."/>
            <person name="Land M."/>
            <person name="Hauser L."/>
            <person name="Markowitz V."/>
            <person name="Cheng J.-F."/>
            <person name="Hugenholtz P."/>
            <person name="Woyke T."/>
            <person name="Wu D."/>
            <person name="Spring S."/>
            <person name="Klenk H.-P."/>
            <person name="Eisen J.A."/>
        </authorList>
    </citation>
    <scope>NUCLEOTIDE SEQUENCE [LARGE SCALE GENOMIC DNA]</scope>
    <source>
        <strain evidence="7">ATCC 43595 / DSM 2588 / LMG 13176 / NBRC 15968 / NCIMB 11800 / UQM 2034</strain>
    </source>
</reference>
<evidence type="ECO:0000256" key="4">
    <source>
        <dbReference type="PROSITE-ProRule" id="PRU00050"/>
    </source>
</evidence>
<dbReference type="Proteomes" id="UP000002215">
    <property type="component" value="Chromosome"/>
</dbReference>
<evidence type="ECO:0000313" key="6">
    <source>
        <dbReference type="EMBL" id="ACU61867.1"/>
    </source>
</evidence>
<evidence type="ECO:0000256" key="2">
    <source>
        <dbReference type="ARBA" id="ARBA00039140"/>
    </source>
</evidence>
<comment type="catalytic activity">
    <reaction evidence="3">
        <text>[protein]-L-glutamate 5-O-methyl ester + H2O = L-glutamyl-[protein] + methanol + H(+)</text>
        <dbReference type="Rhea" id="RHEA:23236"/>
        <dbReference type="Rhea" id="RHEA-COMP:10208"/>
        <dbReference type="Rhea" id="RHEA-COMP:10311"/>
        <dbReference type="ChEBI" id="CHEBI:15377"/>
        <dbReference type="ChEBI" id="CHEBI:15378"/>
        <dbReference type="ChEBI" id="CHEBI:17790"/>
        <dbReference type="ChEBI" id="CHEBI:29973"/>
        <dbReference type="ChEBI" id="CHEBI:82795"/>
        <dbReference type="EC" id="3.1.1.61"/>
    </reaction>
</comment>
<keyword evidence="1 4" id="KW-0378">Hydrolase</keyword>
<dbReference type="PROSITE" id="PS50122">
    <property type="entry name" value="CHEB"/>
    <property type="match status" value="1"/>
</dbReference>
<dbReference type="GO" id="GO:0005737">
    <property type="term" value="C:cytoplasm"/>
    <property type="evidence" value="ECO:0007669"/>
    <property type="project" value="InterPro"/>
</dbReference>
<dbReference type="PANTHER" id="PTHR42872">
    <property type="entry name" value="PROTEIN-GLUTAMATE METHYLESTERASE/PROTEIN-GLUTAMINE GLUTAMINASE"/>
    <property type="match status" value="1"/>
</dbReference>
<dbReference type="GO" id="GO:0006935">
    <property type="term" value="P:chemotaxis"/>
    <property type="evidence" value="ECO:0007669"/>
    <property type="project" value="UniProtKB-UniRule"/>
</dbReference>
<dbReference type="KEGG" id="cpi:Cpin_4423"/>
<dbReference type="CDD" id="cd16433">
    <property type="entry name" value="CheB"/>
    <property type="match status" value="1"/>
</dbReference>
<dbReference type="GO" id="GO:0000156">
    <property type="term" value="F:phosphorelay response regulator activity"/>
    <property type="evidence" value="ECO:0007669"/>
    <property type="project" value="InterPro"/>
</dbReference>
<dbReference type="InterPro" id="IPR000673">
    <property type="entry name" value="Sig_transdc_resp-reg_Me-estase"/>
</dbReference>
<dbReference type="SUPFAM" id="SSF52738">
    <property type="entry name" value="Methylesterase CheB, C-terminal domain"/>
    <property type="match status" value="1"/>
</dbReference>
<dbReference type="InterPro" id="IPR011247">
    <property type="entry name" value="Chemotax_prot-Glu_Me-esterase"/>
</dbReference>
<dbReference type="Pfam" id="PF01339">
    <property type="entry name" value="CheB_methylest"/>
    <property type="match status" value="1"/>
</dbReference>
<dbReference type="Gene3D" id="3.40.50.180">
    <property type="entry name" value="Methylesterase CheB, C-terminal domain"/>
    <property type="match status" value="1"/>
</dbReference>
<name>A0A979GQW6_CHIPD</name>
<feature type="active site" evidence="4">
    <location>
        <position position="39"/>
    </location>
</feature>
<sequence>MNNRKIVVIGASAGGFEAIKKIVSDLPANFDAAIFIVWHMAAEVRGILPEVLNKLGTLPVAHAVDEESVIGRRIYIAPPDRHLLLGKGKVRVTRGPKENRFRPAIDPLFRSAAIAYGTQVIGVVLSGALDDGTAGIWAVKQQGGLAIVQDPDDAEVSSMPVNAMNAVKVDHIAPVSEIAALLVRLANEEIPSLNGRNAEFVTTAQQEVGIAMKDENISREVFRHGELTPYTCPECHGVLSSLTEGDRIRFRCHTGHAFSADTLLSAITESIEEALWNAIRNIQESTLLLNHMGDHFAEANQAKIAAMYFKKAKDAMKRGEMVRKAVFDHEQLSMDSVKDQADTENVA</sequence>
<evidence type="ECO:0000256" key="3">
    <source>
        <dbReference type="ARBA" id="ARBA00048267"/>
    </source>
</evidence>
<evidence type="ECO:0000313" key="7">
    <source>
        <dbReference type="Proteomes" id="UP000002215"/>
    </source>
</evidence>
<proteinExistence type="predicted"/>
<dbReference type="PIRSF" id="PIRSF036461">
    <property type="entry name" value="Chmtx_methlestr"/>
    <property type="match status" value="1"/>
</dbReference>
<feature type="active site" evidence="4">
    <location>
        <position position="131"/>
    </location>
</feature>
<dbReference type="OrthoDB" id="1524092at2"/>
<dbReference type="PANTHER" id="PTHR42872:SF6">
    <property type="entry name" value="PROTEIN-GLUTAMATE METHYLESTERASE_PROTEIN-GLUTAMINE GLUTAMINASE"/>
    <property type="match status" value="1"/>
</dbReference>
<dbReference type="GO" id="GO:0008984">
    <property type="term" value="F:protein-glutamate methylesterase activity"/>
    <property type="evidence" value="ECO:0007669"/>
    <property type="project" value="UniProtKB-EC"/>
</dbReference>
<accession>A0A979GQW6</accession>
<dbReference type="EMBL" id="CP001699">
    <property type="protein sequence ID" value="ACU61867.1"/>
    <property type="molecule type" value="Genomic_DNA"/>
</dbReference>
<feature type="active site" evidence="4">
    <location>
        <position position="12"/>
    </location>
</feature>
<organism evidence="6 7">
    <name type="scientific">Chitinophaga pinensis (strain ATCC 43595 / DSM 2588 / LMG 13176 / NBRC 15968 / NCIMB 11800 / UQM 2034)</name>
    <dbReference type="NCBI Taxonomy" id="485918"/>
    <lineage>
        <taxon>Bacteria</taxon>
        <taxon>Pseudomonadati</taxon>
        <taxon>Bacteroidota</taxon>
        <taxon>Chitinophagia</taxon>
        <taxon>Chitinophagales</taxon>
        <taxon>Chitinophagaceae</taxon>
        <taxon>Chitinophaga</taxon>
    </lineage>
</organism>